<sequence length="508" mass="60140">MGTYTVIEINSTFIEMKIYEKKENGYKVLEKVTEDINLFKEIKDKDEISLEKMRKLCEILKKMDNLSRDYGTTEKKIIFSEFFKTITNFPMVLDQIKLKVNLPVESIDLSEKTYYSIKKLIHLEKEVFSKKESRLFFNLKSFSSGVYLFYKGELSINEHINLGTEKLYLILEENNINSKKAFDFICDYMESYVEFIRRDVGRKIIKKLILEGELEEKLLKLIFGKKDLKNLTLSELKEKIKFLQEHSYNEISTKYKCSVPTAKLMVISICLIISFADYFEVKEIKFLDFNIKDLCALEKFYPEIRYSFEETLWKITLDSVIDLGEKFDFDREHSEFVKNIGIKLLDKLKGYHSLGLKDYKYFIIAAYLHDIGKAIDFENHSKHSAYILENTTIFGLNREMIEKIAFIVRAHTSNTKLESLYNYGFKGEELIKLLKIIAIIKIATSLDRGKKRRLYNEKINLTKTNLIIEMDTKEDFYMEKSSFEKQSKLFKYLFDLDIELKINRRFGE</sequence>
<dbReference type="Proteomes" id="UP000017081">
    <property type="component" value="Unassembled WGS sequence"/>
</dbReference>
<dbReference type="RefSeq" id="WP_023049763.1">
    <property type="nucleotide sequence ID" value="NZ_KI518056.1"/>
</dbReference>
<dbReference type="SUPFAM" id="SSF53067">
    <property type="entry name" value="Actin-like ATPase domain"/>
    <property type="match status" value="1"/>
</dbReference>
<dbReference type="InterPro" id="IPR050273">
    <property type="entry name" value="GppA/Ppx_hydrolase"/>
</dbReference>
<keyword evidence="3" id="KW-1185">Reference proteome</keyword>
<dbReference type="InterPro" id="IPR048950">
    <property type="entry name" value="Ppx_GppA_C"/>
</dbReference>
<evidence type="ECO:0000313" key="2">
    <source>
        <dbReference type="EMBL" id="ERT69881.1"/>
    </source>
</evidence>
<dbReference type="PANTHER" id="PTHR30005">
    <property type="entry name" value="EXOPOLYPHOSPHATASE"/>
    <property type="match status" value="1"/>
</dbReference>
<feature type="domain" description="Ppx/GppA phosphatase C-terminal" evidence="1">
    <location>
        <begin position="318"/>
        <end position="478"/>
    </location>
</feature>
<accession>U7VEF1</accession>
<dbReference type="eggNOG" id="COG0248">
    <property type="taxonomic scope" value="Bacteria"/>
</dbReference>
<protein>
    <submittedName>
        <fullName evidence="2">HD domain protein</fullName>
    </submittedName>
</protein>
<gene>
    <name evidence="2" type="ORF">HMPREF0202_00214</name>
</gene>
<dbReference type="Gene3D" id="1.10.3210.10">
    <property type="entry name" value="Hypothetical protein af1432"/>
    <property type="match status" value="1"/>
</dbReference>
<dbReference type="HOGENOM" id="CLU_025908_4_2_0"/>
<dbReference type="AlphaFoldDB" id="U7VEF1"/>
<comment type="caution">
    <text evidence="2">The sequence shown here is derived from an EMBL/GenBank/DDBJ whole genome shotgun (WGS) entry which is preliminary data.</text>
</comment>
<reference evidence="2 3" key="1">
    <citation type="submission" date="2013-08" db="EMBL/GenBank/DDBJ databases">
        <authorList>
            <person name="Weinstock G."/>
            <person name="Sodergren E."/>
            <person name="Wylie T."/>
            <person name="Fulton L."/>
            <person name="Fulton R."/>
            <person name="Fronick C."/>
            <person name="O'Laughlin M."/>
            <person name="Godfrey J."/>
            <person name="Miner T."/>
            <person name="Herter B."/>
            <person name="Appelbaum E."/>
            <person name="Cordes M."/>
            <person name="Lek S."/>
            <person name="Wollam A."/>
            <person name="Pepin K.H."/>
            <person name="Palsikar V.B."/>
            <person name="Mitreva M."/>
            <person name="Wilson R.K."/>
        </authorList>
    </citation>
    <scope>NUCLEOTIDE SEQUENCE [LARGE SCALE GENOMIC DNA]</scope>
    <source>
        <strain evidence="2 3">ATCC BAA-474</strain>
    </source>
</reference>
<dbReference type="EMBL" id="AXZF01000008">
    <property type="protein sequence ID" value="ERT69881.1"/>
    <property type="molecule type" value="Genomic_DNA"/>
</dbReference>
<evidence type="ECO:0000313" key="3">
    <source>
        <dbReference type="Proteomes" id="UP000017081"/>
    </source>
</evidence>
<dbReference type="Gene3D" id="3.30.420.40">
    <property type="match status" value="1"/>
</dbReference>
<proteinExistence type="predicted"/>
<name>U7VEF1_9FUSO</name>
<dbReference type="PANTHER" id="PTHR30005:SF0">
    <property type="entry name" value="RETROGRADE REGULATION PROTEIN 2"/>
    <property type="match status" value="1"/>
</dbReference>
<dbReference type="InterPro" id="IPR043129">
    <property type="entry name" value="ATPase_NBD"/>
</dbReference>
<dbReference type="SUPFAM" id="SSF109604">
    <property type="entry name" value="HD-domain/PDEase-like"/>
    <property type="match status" value="1"/>
</dbReference>
<dbReference type="GO" id="GO:0016462">
    <property type="term" value="F:pyrophosphatase activity"/>
    <property type="evidence" value="ECO:0007669"/>
    <property type="project" value="TreeGrafter"/>
</dbReference>
<evidence type="ECO:0000259" key="1">
    <source>
        <dbReference type="Pfam" id="PF21447"/>
    </source>
</evidence>
<organism evidence="2 3">
    <name type="scientific">Cetobacterium somerae ATCC BAA-474</name>
    <dbReference type="NCBI Taxonomy" id="1319815"/>
    <lineage>
        <taxon>Bacteria</taxon>
        <taxon>Fusobacteriati</taxon>
        <taxon>Fusobacteriota</taxon>
        <taxon>Fusobacteriia</taxon>
        <taxon>Fusobacteriales</taxon>
        <taxon>Fusobacteriaceae</taxon>
        <taxon>Cetobacterium</taxon>
    </lineage>
</organism>
<dbReference type="STRING" id="1319815.HMPREF0202_00214"/>
<dbReference type="Pfam" id="PF21447">
    <property type="entry name" value="Ppx-GppA_III"/>
    <property type="match status" value="1"/>
</dbReference>